<dbReference type="Pfam" id="PF06912">
    <property type="entry name" value="DUF1275"/>
    <property type="match status" value="1"/>
</dbReference>
<accession>A0A1H1UPR9</accession>
<dbReference type="Proteomes" id="UP000198859">
    <property type="component" value="Chromosome I"/>
</dbReference>
<reference evidence="3" key="1">
    <citation type="submission" date="2016-10" db="EMBL/GenBank/DDBJ databases">
        <authorList>
            <person name="Varghese N."/>
            <person name="Submissions S."/>
        </authorList>
    </citation>
    <scope>NUCLEOTIDE SEQUENCE [LARGE SCALE GENOMIC DNA]</scope>
    <source>
        <strain evidence="3">DSM 22127</strain>
    </source>
</reference>
<evidence type="ECO:0000313" key="2">
    <source>
        <dbReference type="EMBL" id="SDS74495.1"/>
    </source>
</evidence>
<evidence type="ECO:0000313" key="3">
    <source>
        <dbReference type="Proteomes" id="UP000198859"/>
    </source>
</evidence>
<keyword evidence="3" id="KW-1185">Reference proteome</keyword>
<organism evidence="2 3">
    <name type="scientific">Nocardioides scoriae</name>
    <dbReference type="NCBI Taxonomy" id="642780"/>
    <lineage>
        <taxon>Bacteria</taxon>
        <taxon>Bacillati</taxon>
        <taxon>Actinomycetota</taxon>
        <taxon>Actinomycetes</taxon>
        <taxon>Propionibacteriales</taxon>
        <taxon>Nocardioidaceae</taxon>
        <taxon>Nocardioides</taxon>
    </lineage>
</organism>
<dbReference type="AlphaFoldDB" id="A0A1H1UPR9"/>
<feature type="transmembrane region" description="Helical" evidence="1">
    <location>
        <begin position="193"/>
        <end position="212"/>
    </location>
</feature>
<keyword evidence="1" id="KW-0812">Transmembrane</keyword>
<evidence type="ECO:0000256" key="1">
    <source>
        <dbReference type="SAM" id="Phobius"/>
    </source>
</evidence>
<dbReference type="EMBL" id="LT629757">
    <property type="protein sequence ID" value="SDS74495.1"/>
    <property type="molecule type" value="Genomic_DNA"/>
</dbReference>
<dbReference type="PANTHER" id="PTHR37314:SF4">
    <property type="entry name" value="UPF0700 TRANSMEMBRANE PROTEIN YOAK"/>
    <property type="match status" value="1"/>
</dbReference>
<gene>
    <name evidence="2" type="ORF">SAMN04488570_2589</name>
</gene>
<feature type="transmembrane region" description="Helical" evidence="1">
    <location>
        <begin position="26"/>
        <end position="49"/>
    </location>
</feature>
<keyword evidence="1" id="KW-1133">Transmembrane helix</keyword>
<keyword evidence="1" id="KW-0472">Membrane</keyword>
<dbReference type="STRING" id="642780.SAMN04488570_2589"/>
<feature type="transmembrane region" description="Helical" evidence="1">
    <location>
        <begin position="110"/>
        <end position="129"/>
    </location>
</feature>
<feature type="transmembrane region" description="Helical" evidence="1">
    <location>
        <begin position="136"/>
        <end position="157"/>
    </location>
</feature>
<protein>
    <submittedName>
        <fullName evidence="2">Uncharacterized membrane protein YoaK, UPF0700 family</fullName>
    </submittedName>
</protein>
<feature type="transmembrane region" description="Helical" evidence="1">
    <location>
        <begin position="61"/>
        <end position="90"/>
    </location>
</feature>
<name>A0A1H1UPR9_9ACTN</name>
<proteinExistence type="predicted"/>
<dbReference type="InterPro" id="IPR010699">
    <property type="entry name" value="DUF1275"/>
</dbReference>
<feature type="transmembrane region" description="Helical" evidence="1">
    <location>
        <begin position="218"/>
        <end position="238"/>
    </location>
</feature>
<dbReference type="PANTHER" id="PTHR37314">
    <property type="entry name" value="SLR0142 PROTEIN"/>
    <property type="match status" value="1"/>
</dbReference>
<sequence>MAFVTGDDPRVTSRPPLLARVSADRMHLVLMLVLTFGTGVVDAVGYLGLDRVFTGNMTGNVVILGMALVGGNGLPVVGPLVALGGFMLGAALGGRVLKGAAHAWTGRTSVLLALVGVLVLGLAVALLLVPDPAEPVLLSVTGVLGAAMGVQAATARFVAVKDVTTVVVTSTITGLAADSVLGSGRGGGTGRRLAAVVLITLGALSGAALLRFDLGLGLALGLFVEGGLVLLVVLVGWLHARASARAAAQETAADPDVASAQA</sequence>